<keyword evidence="2" id="KW-1185">Reference proteome</keyword>
<dbReference type="AlphaFoldDB" id="A0A8H6YXS5"/>
<name>A0A8H6YXS5_9AGAR</name>
<dbReference type="EMBL" id="JACAZI010000003">
    <property type="protein sequence ID" value="KAF7366246.1"/>
    <property type="molecule type" value="Genomic_DNA"/>
</dbReference>
<organism evidence="1 2">
    <name type="scientific">Mycena venus</name>
    <dbReference type="NCBI Taxonomy" id="2733690"/>
    <lineage>
        <taxon>Eukaryota</taxon>
        <taxon>Fungi</taxon>
        <taxon>Dikarya</taxon>
        <taxon>Basidiomycota</taxon>
        <taxon>Agaricomycotina</taxon>
        <taxon>Agaricomycetes</taxon>
        <taxon>Agaricomycetidae</taxon>
        <taxon>Agaricales</taxon>
        <taxon>Marasmiineae</taxon>
        <taxon>Mycenaceae</taxon>
        <taxon>Mycena</taxon>
    </lineage>
</organism>
<dbReference type="OrthoDB" id="8964853at2759"/>
<gene>
    <name evidence="1" type="ORF">MVEN_00502000</name>
</gene>
<evidence type="ECO:0000313" key="2">
    <source>
        <dbReference type="Proteomes" id="UP000620124"/>
    </source>
</evidence>
<comment type="caution">
    <text evidence="1">The sequence shown here is derived from an EMBL/GenBank/DDBJ whole genome shotgun (WGS) entry which is preliminary data.</text>
</comment>
<evidence type="ECO:0000313" key="1">
    <source>
        <dbReference type="EMBL" id="KAF7366246.1"/>
    </source>
</evidence>
<proteinExistence type="predicted"/>
<accession>A0A8H6YXS5</accession>
<sequence length="148" mass="16656">MSLTAFLSLPSSPSIILDAHTAALAWIQYNVRSAARHNLRSILGRVFTARQPTDGYALHTAPDALSVHRITHHFFFCAHVSARPFFVLVLWLWSFRGNDEWRPHLWCFVVGFGVGVRLPCAPNFLSLSALAGNTFHSRFYCDDVTVEV</sequence>
<protein>
    <submittedName>
        <fullName evidence="1">Uncharacterized protein</fullName>
    </submittedName>
</protein>
<dbReference type="Proteomes" id="UP000620124">
    <property type="component" value="Unassembled WGS sequence"/>
</dbReference>
<reference evidence="1" key="1">
    <citation type="submission" date="2020-05" db="EMBL/GenBank/DDBJ databases">
        <title>Mycena genomes resolve the evolution of fungal bioluminescence.</title>
        <authorList>
            <person name="Tsai I.J."/>
        </authorList>
    </citation>
    <scope>NUCLEOTIDE SEQUENCE</scope>
    <source>
        <strain evidence="1">CCC161011</strain>
    </source>
</reference>